<proteinExistence type="predicted"/>
<comment type="caution">
    <text evidence="2">The sequence shown here is derived from an EMBL/GenBank/DDBJ whole genome shotgun (WGS) entry which is preliminary data.</text>
</comment>
<evidence type="ECO:0000256" key="1">
    <source>
        <dbReference type="SAM" id="MobiDB-lite"/>
    </source>
</evidence>
<gene>
    <name evidence="2" type="ORF">RU07_15965</name>
</gene>
<feature type="region of interest" description="Disordered" evidence="1">
    <location>
        <begin position="64"/>
        <end position="94"/>
    </location>
</feature>
<sequence length="231" mass="25411">MMIFPEISSTWPSLTNQQQPRHSKLRNNSLKESLMLKCVVCLFTCVVVPSAAFTQEAKEHQRFSVEKQRDGSLKVVPGTEPTIPTRSEQSPTDKQQTLTAEALNLNLNRQQLLEQLKEQEFWVKSEPGGAISSVYVVPRGVNPPETMLDNVGEGETVSKIKGISALEGYMPSTESMTEVMSELMTNAKTAVCGMPARPKEFGTVVDVSAGFGVTGRIEFNATWDTADLCKP</sequence>
<name>A0A0D0JZ95_AGRTU</name>
<organism evidence="2 3">
    <name type="scientific">Agrobacterium tumefaciens</name>
    <dbReference type="NCBI Taxonomy" id="358"/>
    <lineage>
        <taxon>Bacteria</taxon>
        <taxon>Pseudomonadati</taxon>
        <taxon>Pseudomonadota</taxon>
        <taxon>Alphaproteobacteria</taxon>
        <taxon>Hyphomicrobiales</taxon>
        <taxon>Rhizobiaceae</taxon>
        <taxon>Rhizobium/Agrobacterium group</taxon>
        <taxon>Agrobacterium</taxon>
        <taxon>Agrobacterium tumefaciens complex</taxon>
    </lineage>
</organism>
<feature type="compositionally biased region" description="Polar residues" evidence="1">
    <location>
        <begin position="82"/>
        <end position="94"/>
    </location>
</feature>
<dbReference type="Proteomes" id="UP000035017">
    <property type="component" value="Unassembled WGS sequence"/>
</dbReference>
<evidence type="ECO:0000313" key="2">
    <source>
        <dbReference type="EMBL" id="KIQ01086.1"/>
    </source>
</evidence>
<evidence type="ECO:0000313" key="3">
    <source>
        <dbReference type="Proteomes" id="UP000035017"/>
    </source>
</evidence>
<protein>
    <submittedName>
        <fullName evidence="2">Uncharacterized protein</fullName>
    </submittedName>
</protein>
<reference evidence="2 3" key="1">
    <citation type="submission" date="2014-12" db="EMBL/GenBank/DDBJ databases">
        <title>16Stimator: statistical estimation of ribosomal gene copy numbers from draft genome assemblies.</title>
        <authorList>
            <person name="Perisin M.A."/>
            <person name="Vetter M."/>
            <person name="Gilbert J.A."/>
            <person name="Bergelson J."/>
        </authorList>
    </citation>
    <scope>NUCLEOTIDE SEQUENCE [LARGE SCALE GENOMIC DNA]</scope>
    <source>
        <strain evidence="2 3">MEJ076</strain>
    </source>
</reference>
<accession>A0A0D0JZ95</accession>
<dbReference type="EMBL" id="JXQV01000015">
    <property type="protein sequence ID" value="KIQ01086.1"/>
    <property type="molecule type" value="Genomic_DNA"/>
</dbReference>
<dbReference type="AlphaFoldDB" id="A0A0D0JZ95"/>